<evidence type="ECO:0000313" key="1">
    <source>
        <dbReference type="EMBL" id="MCF4121313.1"/>
    </source>
</evidence>
<dbReference type="RefSeq" id="WP_236089112.1">
    <property type="nucleotide sequence ID" value="NZ_JAKGSG010000029.1"/>
</dbReference>
<sequence length="55" mass="6409">MVQERAGAGDSRVRYWFLDGSGLDFQGCDWHYSTNNHRMIADRFRPFVDSLALGW</sequence>
<dbReference type="Proteomes" id="UP001165405">
    <property type="component" value="Unassembled WGS sequence"/>
</dbReference>
<dbReference type="EMBL" id="JAKGSG010000029">
    <property type="protein sequence ID" value="MCF4121313.1"/>
    <property type="molecule type" value="Genomic_DNA"/>
</dbReference>
<name>A0AA41QDS6_9MICO</name>
<dbReference type="AlphaFoldDB" id="A0AA41QDS6"/>
<proteinExistence type="predicted"/>
<dbReference type="Gene3D" id="3.40.50.1110">
    <property type="entry name" value="SGNH hydrolase"/>
    <property type="match status" value="1"/>
</dbReference>
<accession>A0AA41QDS6</accession>
<gene>
    <name evidence="1" type="ORF">L1785_09990</name>
</gene>
<reference evidence="1" key="1">
    <citation type="submission" date="2022-01" db="EMBL/GenBank/DDBJ databases">
        <title>Antribacter sp. nov., isolated from Guizhou of China.</title>
        <authorList>
            <person name="Chengliang C."/>
            <person name="Ya Z."/>
        </authorList>
    </citation>
    <scope>NUCLEOTIDE SEQUENCE</scope>
    <source>
        <strain evidence="1">KLBMP 9083</strain>
    </source>
</reference>
<protein>
    <submittedName>
        <fullName evidence="1">Uncharacterized protein</fullName>
    </submittedName>
</protein>
<evidence type="ECO:0000313" key="2">
    <source>
        <dbReference type="Proteomes" id="UP001165405"/>
    </source>
</evidence>
<keyword evidence="2" id="KW-1185">Reference proteome</keyword>
<dbReference type="InterPro" id="IPR036514">
    <property type="entry name" value="SGNH_hydro_sf"/>
</dbReference>
<organism evidence="1 2">
    <name type="scientific">Antribacter soli</name>
    <dbReference type="NCBI Taxonomy" id="2910976"/>
    <lineage>
        <taxon>Bacteria</taxon>
        <taxon>Bacillati</taxon>
        <taxon>Actinomycetota</taxon>
        <taxon>Actinomycetes</taxon>
        <taxon>Micrococcales</taxon>
        <taxon>Promicromonosporaceae</taxon>
        <taxon>Antribacter</taxon>
    </lineage>
</organism>
<comment type="caution">
    <text evidence="1">The sequence shown here is derived from an EMBL/GenBank/DDBJ whole genome shotgun (WGS) entry which is preliminary data.</text>
</comment>